<keyword evidence="1" id="KW-0472">Membrane</keyword>
<evidence type="ECO:0000256" key="1">
    <source>
        <dbReference type="SAM" id="Phobius"/>
    </source>
</evidence>
<dbReference type="Proteomes" id="UP000823960">
    <property type="component" value="Unassembled WGS sequence"/>
</dbReference>
<sequence>MRQMILEMFENSGQLDTGTIVLRLVAATIIAAFIFLSYAISHSGSIYSRKFNVSLAALTVITTVVMIVIGNNIALSLGMVGALSIVRFRTAIKDSRDTIYIFWAIVVGICCGAGDYLVGAIGSVFAFLVLLIFGRIKNDNRVLLVIRSARINEDRIEALVFQYFQRKANMRVKNTTETYVEYIYELSKSLLEKKKRSEIPGDSEKKSITDALYELGCIEYCNIVMQNDEISS</sequence>
<comment type="caution">
    <text evidence="2">The sequence shown here is derived from an EMBL/GenBank/DDBJ whole genome shotgun (WGS) entry which is preliminary data.</text>
</comment>
<feature type="transmembrane region" description="Helical" evidence="1">
    <location>
        <begin position="100"/>
        <end position="133"/>
    </location>
</feature>
<feature type="transmembrane region" description="Helical" evidence="1">
    <location>
        <begin position="53"/>
        <end position="80"/>
    </location>
</feature>
<gene>
    <name evidence="2" type="ORF">IAD28_01840</name>
</gene>
<name>A0A9D1T3N5_9FIRM</name>
<reference evidence="2" key="2">
    <citation type="journal article" date="2021" name="PeerJ">
        <title>Extensive microbial diversity within the chicken gut microbiome revealed by metagenomics and culture.</title>
        <authorList>
            <person name="Gilroy R."/>
            <person name="Ravi A."/>
            <person name="Getino M."/>
            <person name="Pursley I."/>
            <person name="Horton D.L."/>
            <person name="Alikhan N.F."/>
            <person name="Baker D."/>
            <person name="Gharbi K."/>
            <person name="Hall N."/>
            <person name="Watson M."/>
            <person name="Adriaenssens E.M."/>
            <person name="Foster-Nyarko E."/>
            <person name="Jarju S."/>
            <person name="Secka A."/>
            <person name="Antonio M."/>
            <person name="Oren A."/>
            <person name="Chaudhuri R.R."/>
            <person name="La Ragione R."/>
            <person name="Hildebrand F."/>
            <person name="Pallen M.J."/>
        </authorList>
    </citation>
    <scope>NUCLEOTIDE SEQUENCE</scope>
    <source>
        <strain evidence="2">1370</strain>
    </source>
</reference>
<proteinExistence type="predicted"/>
<keyword evidence="1" id="KW-0812">Transmembrane</keyword>
<keyword evidence="1" id="KW-1133">Transmembrane helix</keyword>
<dbReference type="EMBL" id="DVOL01000024">
    <property type="protein sequence ID" value="HIV10422.1"/>
    <property type="molecule type" value="Genomic_DNA"/>
</dbReference>
<feature type="transmembrane region" description="Helical" evidence="1">
    <location>
        <begin position="20"/>
        <end position="41"/>
    </location>
</feature>
<organism evidence="2 3">
    <name type="scientific">Candidatus Faeciplasma avium</name>
    <dbReference type="NCBI Taxonomy" id="2840798"/>
    <lineage>
        <taxon>Bacteria</taxon>
        <taxon>Bacillati</taxon>
        <taxon>Bacillota</taxon>
        <taxon>Clostridia</taxon>
        <taxon>Eubacteriales</taxon>
        <taxon>Oscillospiraceae</taxon>
        <taxon>Oscillospiraceae incertae sedis</taxon>
        <taxon>Candidatus Faeciplasma</taxon>
    </lineage>
</organism>
<reference evidence="2" key="1">
    <citation type="submission" date="2020-10" db="EMBL/GenBank/DDBJ databases">
        <authorList>
            <person name="Gilroy R."/>
        </authorList>
    </citation>
    <scope>NUCLEOTIDE SEQUENCE</scope>
    <source>
        <strain evidence="2">1370</strain>
    </source>
</reference>
<dbReference type="Pfam" id="PF16316">
    <property type="entry name" value="DUF4956"/>
    <property type="match status" value="1"/>
</dbReference>
<dbReference type="AlphaFoldDB" id="A0A9D1T3N5"/>
<protein>
    <submittedName>
        <fullName evidence="2">DUF4956 domain-containing protein</fullName>
    </submittedName>
</protein>
<evidence type="ECO:0000313" key="2">
    <source>
        <dbReference type="EMBL" id="HIV10422.1"/>
    </source>
</evidence>
<evidence type="ECO:0000313" key="3">
    <source>
        <dbReference type="Proteomes" id="UP000823960"/>
    </source>
</evidence>
<dbReference type="InterPro" id="IPR032531">
    <property type="entry name" value="DUF4956"/>
</dbReference>
<accession>A0A9D1T3N5</accession>